<reference evidence="2 3" key="2">
    <citation type="submission" date="2024-07" db="EMBL/GenBank/DDBJ databases">
        <authorList>
            <person name="Akdeniz Z."/>
        </authorList>
    </citation>
    <scope>NUCLEOTIDE SEQUENCE [LARGE SCALE GENOMIC DNA]</scope>
</reference>
<gene>
    <name evidence="1" type="ORF">HINF_LOCUS44173</name>
    <name evidence="2" type="ORF">HINF_LOCUS66688</name>
</gene>
<keyword evidence="3" id="KW-1185">Reference proteome</keyword>
<comment type="caution">
    <text evidence="1">The sequence shown here is derived from an EMBL/GenBank/DDBJ whole genome shotgun (WGS) entry which is preliminary data.</text>
</comment>
<reference evidence="1" key="1">
    <citation type="submission" date="2023-06" db="EMBL/GenBank/DDBJ databases">
        <authorList>
            <person name="Kurt Z."/>
        </authorList>
    </citation>
    <scope>NUCLEOTIDE SEQUENCE</scope>
</reference>
<protein>
    <submittedName>
        <fullName evidence="2">Hypothetical_protein</fullName>
    </submittedName>
</protein>
<dbReference type="EMBL" id="CAXDID020000452">
    <property type="protein sequence ID" value="CAL6093066.1"/>
    <property type="molecule type" value="Genomic_DNA"/>
</dbReference>
<proteinExistence type="predicted"/>
<sequence length="217" mass="25666">MMGSFDRVFSFLAAYHFLRCGSAKSVAEGKIPRFKVLSWHHQGSIWLTQVDPVQIGLHEAAALRPWMLVPESLVTLAAEVRLTYIGVSKTNDHRVNLQFLYRRPNQYKRKLTHSILGEVLILVKMMMQRLSSISDSFNYWQIAHFREVDLIYLHPILQCIKHIILFIPRMNTYIVKLPTSQITLYIKIIKQHIPYNQYKLQKEDEKFRNVIIKTLWW</sequence>
<evidence type="ECO:0000313" key="1">
    <source>
        <dbReference type="EMBL" id="CAI9956528.1"/>
    </source>
</evidence>
<organism evidence="1">
    <name type="scientific">Hexamita inflata</name>
    <dbReference type="NCBI Taxonomy" id="28002"/>
    <lineage>
        <taxon>Eukaryota</taxon>
        <taxon>Metamonada</taxon>
        <taxon>Diplomonadida</taxon>
        <taxon>Hexamitidae</taxon>
        <taxon>Hexamitinae</taxon>
        <taxon>Hexamita</taxon>
    </lineage>
</organism>
<accession>A0AA86QED5</accession>
<dbReference type="EMBL" id="CATOUU010000874">
    <property type="protein sequence ID" value="CAI9956528.1"/>
    <property type="molecule type" value="Genomic_DNA"/>
</dbReference>
<evidence type="ECO:0000313" key="2">
    <source>
        <dbReference type="EMBL" id="CAL6093066.1"/>
    </source>
</evidence>
<dbReference type="Proteomes" id="UP001642409">
    <property type="component" value="Unassembled WGS sequence"/>
</dbReference>
<dbReference type="AlphaFoldDB" id="A0AA86QED5"/>
<name>A0AA86QED5_9EUKA</name>
<evidence type="ECO:0000313" key="3">
    <source>
        <dbReference type="Proteomes" id="UP001642409"/>
    </source>
</evidence>